<dbReference type="Proteomes" id="UP000006316">
    <property type="component" value="Unassembled WGS sequence"/>
</dbReference>
<gene>
    <name evidence="1" type="ORF">BABA_00780</name>
</gene>
<name>K6EDR7_9BACI</name>
<proteinExistence type="predicted"/>
<keyword evidence="2" id="KW-1185">Reference proteome</keyword>
<dbReference type="PATRIC" id="fig|1117379.3.peg.164"/>
<evidence type="ECO:0000313" key="1">
    <source>
        <dbReference type="EMBL" id="EKN71601.1"/>
    </source>
</evidence>
<dbReference type="EMBL" id="AJLS01000004">
    <property type="protein sequence ID" value="EKN71601.1"/>
    <property type="molecule type" value="Genomic_DNA"/>
</dbReference>
<dbReference type="STRING" id="1117379.BABA_00780"/>
<accession>K6EDR7</accession>
<dbReference type="eggNOG" id="ENOG503314J">
    <property type="taxonomic scope" value="Bacteria"/>
</dbReference>
<reference evidence="1 2" key="1">
    <citation type="journal article" date="2012" name="Front. Microbiol.">
        <title>Redundancy and modularity in membrane-associated dissimilatory nitrate reduction in Bacillus.</title>
        <authorList>
            <person name="Heylen K."/>
            <person name="Keltjens J."/>
        </authorList>
    </citation>
    <scope>NUCLEOTIDE SEQUENCE [LARGE SCALE GENOMIC DNA]</scope>
    <source>
        <strain evidence="2">LMG 21833T</strain>
    </source>
</reference>
<sequence length="56" mass="6435">MDEQSMMTSEVDYLDPHGNGKSYYNFGSIQPEHTVNVNLGYFVNEDKLDSIFVVMK</sequence>
<dbReference type="AlphaFoldDB" id="K6EDR7"/>
<organism evidence="1 2">
    <name type="scientific">Neobacillus bataviensis LMG 21833</name>
    <dbReference type="NCBI Taxonomy" id="1117379"/>
    <lineage>
        <taxon>Bacteria</taxon>
        <taxon>Bacillati</taxon>
        <taxon>Bacillota</taxon>
        <taxon>Bacilli</taxon>
        <taxon>Bacillales</taxon>
        <taxon>Bacillaceae</taxon>
        <taxon>Neobacillus</taxon>
    </lineage>
</organism>
<evidence type="ECO:0000313" key="2">
    <source>
        <dbReference type="Proteomes" id="UP000006316"/>
    </source>
</evidence>
<protein>
    <submittedName>
        <fullName evidence="1">Uncharacterized protein</fullName>
    </submittedName>
</protein>
<comment type="caution">
    <text evidence="1">The sequence shown here is derived from an EMBL/GenBank/DDBJ whole genome shotgun (WGS) entry which is preliminary data.</text>
</comment>